<feature type="compositionally biased region" description="Polar residues" evidence="1">
    <location>
        <begin position="73"/>
        <end position="82"/>
    </location>
</feature>
<comment type="caution">
    <text evidence="2">The sequence shown here is derived from an EMBL/GenBank/DDBJ whole genome shotgun (WGS) entry which is preliminary data.</text>
</comment>
<evidence type="ECO:0000256" key="1">
    <source>
        <dbReference type="SAM" id="MobiDB-lite"/>
    </source>
</evidence>
<organism evidence="2 3">
    <name type="scientific">Nonomuraea maheshkhaliensis</name>
    <dbReference type="NCBI Taxonomy" id="419590"/>
    <lineage>
        <taxon>Bacteria</taxon>
        <taxon>Bacillati</taxon>
        <taxon>Actinomycetota</taxon>
        <taxon>Actinomycetes</taxon>
        <taxon>Streptosporangiales</taxon>
        <taxon>Streptosporangiaceae</taxon>
        <taxon>Nonomuraea</taxon>
    </lineage>
</organism>
<reference evidence="2 3" key="1">
    <citation type="journal article" date="2019" name="Int. J. Syst. Evol. Microbiol.">
        <title>The Global Catalogue of Microorganisms (GCM) 10K type strain sequencing project: providing services to taxonomists for standard genome sequencing and annotation.</title>
        <authorList>
            <consortium name="The Broad Institute Genomics Platform"/>
            <consortium name="The Broad Institute Genome Sequencing Center for Infectious Disease"/>
            <person name="Wu L."/>
            <person name="Ma J."/>
        </authorList>
    </citation>
    <scope>NUCLEOTIDE SEQUENCE [LARGE SCALE GENOMIC DNA]</scope>
    <source>
        <strain evidence="2 3">JCM 13929</strain>
    </source>
</reference>
<evidence type="ECO:0000313" key="2">
    <source>
        <dbReference type="EMBL" id="GAA1684416.1"/>
    </source>
</evidence>
<gene>
    <name evidence="2" type="ORF">GCM10009733_096280</name>
</gene>
<proteinExistence type="predicted"/>
<dbReference type="EMBL" id="BAAAMU010000138">
    <property type="protein sequence ID" value="GAA1684416.1"/>
    <property type="molecule type" value="Genomic_DNA"/>
</dbReference>
<evidence type="ECO:0000313" key="3">
    <source>
        <dbReference type="Proteomes" id="UP001500064"/>
    </source>
</evidence>
<name>A0ABN2HA34_9ACTN</name>
<protein>
    <submittedName>
        <fullName evidence="2">Uncharacterized protein</fullName>
    </submittedName>
</protein>
<feature type="compositionally biased region" description="Basic and acidic residues" evidence="1">
    <location>
        <begin position="52"/>
        <end position="67"/>
    </location>
</feature>
<keyword evidence="3" id="KW-1185">Reference proteome</keyword>
<dbReference type="Proteomes" id="UP001500064">
    <property type="component" value="Unassembled WGS sequence"/>
</dbReference>
<accession>A0ABN2HA34</accession>
<sequence length="102" mass="10797">MRTLDSELADSGYAPKFIDALASARRAAGRLATAGEDVHRDTAVTGLKRRVHEAPERAGGADRDGRDLVGSAVRQSTTARTASNYRGAGVLVGRHVQSPIKK</sequence>
<dbReference type="RefSeq" id="WP_346113810.1">
    <property type="nucleotide sequence ID" value="NZ_BAAAMU010000138.1"/>
</dbReference>
<feature type="region of interest" description="Disordered" evidence="1">
    <location>
        <begin position="52"/>
        <end position="82"/>
    </location>
</feature>